<dbReference type="Gene3D" id="3.40.50.150">
    <property type="entry name" value="Vaccinia Virus protein VP39"/>
    <property type="match status" value="1"/>
</dbReference>
<feature type="transmembrane region" description="Helical" evidence="10">
    <location>
        <begin position="575"/>
        <end position="596"/>
    </location>
</feature>
<feature type="transmembrane region" description="Helical" evidence="10">
    <location>
        <begin position="826"/>
        <end position="846"/>
    </location>
</feature>
<keyword evidence="16" id="KW-1185">Reference proteome</keyword>
<evidence type="ECO:0000256" key="8">
    <source>
        <dbReference type="ARBA" id="ARBA00023136"/>
    </source>
</evidence>
<keyword evidence="7" id="KW-0406">Ion transport</keyword>
<evidence type="ECO:0000256" key="10">
    <source>
        <dbReference type="SAM" id="Phobius"/>
    </source>
</evidence>
<dbReference type="GO" id="GO:0016020">
    <property type="term" value="C:membrane"/>
    <property type="evidence" value="ECO:0007669"/>
    <property type="project" value="UniProtKB-SubCell"/>
</dbReference>
<dbReference type="AlphaFoldDB" id="A0AAV6HQX5"/>
<evidence type="ECO:0000259" key="11">
    <source>
        <dbReference type="Pfam" id="PF00999"/>
    </source>
</evidence>
<dbReference type="Gene3D" id="1.20.1530.20">
    <property type="match status" value="1"/>
</dbReference>
<keyword evidence="8 10" id="KW-0472">Membrane</keyword>
<evidence type="ECO:0000256" key="7">
    <source>
        <dbReference type="ARBA" id="ARBA00023065"/>
    </source>
</evidence>
<dbReference type="Pfam" id="PF25276">
    <property type="entry name" value="DUF7870"/>
    <property type="match status" value="2"/>
</dbReference>
<dbReference type="InterPro" id="IPR006153">
    <property type="entry name" value="Cation/H_exchanger_TM"/>
</dbReference>
<dbReference type="Proteomes" id="UP000823749">
    <property type="component" value="Chromosome 13"/>
</dbReference>
<dbReference type="PANTHER" id="PTHR32468:SF164">
    <property type="entry name" value="OS05G0485000 PROTEIN"/>
    <property type="match status" value="1"/>
</dbReference>
<dbReference type="SUPFAM" id="SSF53335">
    <property type="entry name" value="S-adenosyl-L-methionine-dependent methyltransferases"/>
    <property type="match status" value="2"/>
</dbReference>
<dbReference type="GO" id="GO:0015297">
    <property type="term" value="F:antiporter activity"/>
    <property type="evidence" value="ECO:0007669"/>
    <property type="project" value="InterPro"/>
</dbReference>
<comment type="similarity">
    <text evidence="9">Belongs to the monovalent cation:proton antiporter 2 (CPA2) transporter (TC 2.A.37) family. CHX (TC 2.A.37.4) subfamily.</text>
</comment>
<evidence type="ECO:0000256" key="6">
    <source>
        <dbReference type="ARBA" id="ARBA00022989"/>
    </source>
</evidence>
<dbReference type="GO" id="GO:0006885">
    <property type="term" value="P:regulation of pH"/>
    <property type="evidence" value="ECO:0007669"/>
    <property type="project" value="TreeGrafter"/>
</dbReference>
<name>A0AAV6HQX5_9ERIC</name>
<feature type="domain" description="Cation/H(+) antiporter central" evidence="12">
    <location>
        <begin position="968"/>
        <end position="1091"/>
    </location>
</feature>
<feature type="transmembrane region" description="Helical" evidence="10">
    <location>
        <begin position="547"/>
        <end position="569"/>
    </location>
</feature>
<comment type="caution">
    <text evidence="15">The sequence shown here is derived from an EMBL/GenBank/DDBJ whole genome shotgun (WGS) entry which is preliminary data.</text>
</comment>
<feature type="transmembrane region" description="Helical" evidence="10">
    <location>
        <begin position="608"/>
        <end position="630"/>
    </location>
</feature>
<evidence type="ECO:0000256" key="5">
    <source>
        <dbReference type="ARBA" id="ARBA00022958"/>
    </source>
</evidence>
<dbReference type="GO" id="GO:0006813">
    <property type="term" value="P:potassium ion transport"/>
    <property type="evidence" value="ECO:0007669"/>
    <property type="project" value="UniProtKB-KW"/>
</dbReference>
<keyword evidence="6 10" id="KW-1133">Transmembrane helix</keyword>
<keyword evidence="3" id="KW-0633">Potassium transport</keyword>
<accession>A0AAV6HQX5</accession>
<dbReference type="InterPro" id="IPR050794">
    <property type="entry name" value="CPA2_transporter"/>
</dbReference>
<dbReference type="Pfam" id="PF23259">
    <property type="entry name" value="CHX17_C"/>
    <property type="match status" value="1"/>
</dbReference>
<feature type="transmembrane region" description="Helical" evidence="10">
    <location>
        <begin position="889"/>
        <end position="912"/>
    </location>
</feature>
<proteinExistence type="inferred from homology"/>
<evidence type="ECO:0000256" key="1">
    <source>
        <dbReference type="ARBA" id="ARBA00004141"/>
    </source>
</evidence>
<feature type="transmembrane region" description="Helical" evidence="10">
    <location>
        <begin position="710"/>
        <end position="727"/>
    </location>
</feature>
<feature type="transmembrane region" description="Helical" evidence="10">
    <location>
        <begin position="748"/>
        <end position="777"/>
    </location>
</feature>
<dbReference type="EMBL" id="JACTNZ010000013">
    <property type="protein sequence ID" value="KAG5515037.1"/>
    <property type="molecule type" value="Genomic_DNA"/>
</dbReference>
<evidence type="ECO:0000256" key="9">
    <source>
        <dbReference type="ARBA" id="ARBA00038341"/>
    </source>
</evidence>
<evidence type="ECO:0000313" key="16">
    <source>
        <dbReference type="Proteomes" id="UP000823749"/>
    </source>
</evidence>
<dbReference type="InterPro" id="IPR029063">
    <property type="entry name" value="SAM-dependent_MTases_sf"/>
</dbReference>
<keyword evidence="5" id="KW-0630">Potassium</keyword>
<feature type="domain" description="DUF7870" evidence="14">
    <location>
        <begin position="239"/>
        <end position="316"/>
    </location>
</feature>
<feature type="transmembrane region" description="Helical" evidence="10">
    <location>
        <begin position="517"/>
        <end position="535"/>
    </location>
</feature>
<keyword evidence="2" id="KW-0813">Transport</keyword>
<evidence type="ECO:0000313" key="15">
    <source>
        <dbReference type="EMBL" id="KAG5515037.1"/>
    </source>
</evidence>
<feature type="transmembrane region" description="Helical" evidence="10">
    <location>
        <begin position="14"/>
        <end position="32"/>
    </location>
</feature>
<feature type="transmembrane region" description="Helical" evidence="10">
    <location>
        <begin position="642"/>
        <end position="663"/>
    </location>
</feature>
<dbReference type="PANTHER" id="PTHR32468">
    <property type="entry name" value="CATION/H + ANTIPORTER"/>
    <property type="match status" value="1"/>
</dbReference>
<sequence>MELTTHRPNLQSNILLRLISFFALLFLARFAYTLTVNRNDFFSFSFSADNVQASADQESRLRSYYSSVFQDLIVDGFLSPDSKSLCIETRTGQDVVALKEIGVSDSVGIHGRSVDQPFHNDTFDFEFSDVSGLDRSAQPADFASEVSRTLKPGGFFVVHTAAKDEYSLHSLLDLFSSCKLILYRDIDGPSRSTPSVREVVLMKENGNRSVNGNPDSKCSVPRYKRELVRNAEPLIEKEPLKPWITFKRNIRNVKYLTSMVDISFKNRYVYIDVGARSYGSSIGSWFNKQYPKQNKTFDVYAIEAGKAFREEYRRRKKKRVTLLPYAAWVRNETLFFGISREPTRRRGEDEMGRGMGRVQAAQSSSGFVNGDSDKIEGFDFAVWLKSAVSERDFVVVKMDVEGAEFYLVPRLVETGAICLIDEMFVECHYSRWQRCCHGERSPKFQKTYAQCLDMFSALRESGVLDLKTGIIFAVMENHDEVGLNSLLGDYVCYDEQQINSRGIWFGDHPLEFSMPSLLLQLSLVSVITRLIYLALKPFGQPLIVSQILGGVVLGPSILGQNTAFLTNVFPKRGRYIVDTFSVFGFTLFIFLIGVKMDPGMVLRSGRKALAIGVLGFFIPYGLASFVAFLLERFLSLDNELSTVLPTIIMMQSMASFPVIACFLEELKILNSEIGRLASSSSIICDICHWTIISVQYAVKLAMSRSFKLSVGSFLSAALYVVVIVFGIRPAALWVIRHTPEGRPVKRRYIFAVLLAVMCFGLIGEVIGLSSLFASLVFGLVIPDGPPLGAALVEKLDSIVSVLLMPLFFTSIGLQMDVFAIEKLGNVGVIQLVVLVAFIGKILGTMLPPLCCRMPLRDAFSLGLIMNSKGIVELALLNEWKQSNVLNDEFYAVLMISVVLVTGVISPIVKVLYDPSKRYVAYKRRTILHLRQNEELRVLACVHGQENVRPIMTLVQVSGPTRENPVNLTVLHLVKLLGRASSLLIPHREREKPSLNPTLSERIFNSFKKLEQQSHGRLMLHCYKGISPYVTMHNDVCSLALEKRTILIIVPFHKHWVHGQRVETSYAFRHLNKNVLDKAPCSVGILIDRGSKKARYVIADPSSYRIVVLFLGGADDREALAYARRMSLHPSVMLTLIRFTAASSSNLSFGGTERSKMLDADILSDFKHNTLGCERVWYREEAVANGMDVVAITRSVLENNYNLVIVGRRHGDSSIMFQLGKWSQRGELGAIGEIVASSDFECGVSALVVQQQTRLWGLHDPEESTHLRKIDF</sequence>
<organism evidence="15 16">
    <name type="scientific">Rhododendron griersonianum</name>
    <dbReference type="NCBI Taxonomy" id="479676"/>
    <lineage>
        <taxon>Eukaryota</taxon>
        <taxon>Viridiplantae</taxon>
        <taxon>Streptophyta</taxon>
        <taxon>Embryophyta</taxon>
        <taxon>Tracheophyta</taxon>
        <taxon>Spermatophyta</taxon>
        <taxon>Magnoliopsida</taxon>
        <taxon>eudicotyledons</taxon>
        <taxon>Gunneridae</taxon>
        <taxon>Pentapetalae</taxon>
        <taxon>asterids</taxon>
        <taxon>Ericales</taxon>
        <taxon>Ericaceae</taxon>
        <taxon>Ericoideae</taxon>
        <taxon>Rhodoreae</taxon>
        <taxon>Rhododendron</taxon>
    </lineage>
</organism>
<evidence type="ECO:0000256" key="3">
    <source>
        <dbReference type="ARBA" id="ARBA00022538"/>
    </source>
</evidence>
<evidence type="ECO:0000259" key="14">
    <source>
        <dbReference type="Pfam" id="PF25276"/>
    </source>
</evidence>
<dbReference type="Pfam" id="PF23256">
    <property type="entry name" value="CHX17_2nd"/>
    <property type="match status" value="1"/>
</dbReference>
<evidence type="ECO:0000256" key="4">
    <source>
        <dbReference type="ARBA" id="ARBA00022692"/>
    </source>
</evidence>
<gene>
    <name evidence="15" type="ORF">RHGRI_036166</name>
</gene>
<feature type="domain" description="DUF7870" evidence="14">
    <location>
        <begin position="373"/>
        <end position="463"/>
    </location>
</feature>
<dbReference type="GO" id="GO:0012505">
    <property type="term" value="C:endomembrane system"/>
    <property type="evidence" value="ECO:0007669"/>
    <property type="project" value="TreeGrafter"/>
</dbReference>
<dbReference type="GO" id="GO:1902600">
    <property type="term" value="P:proton transmembrane transport"/>
    <property type="evidence" value="ECO:0007669"/>
    <property type="project" value="InterPro"/>
</dbReference>
<evidence type="ECO:0000256" key="2">
    <source>
        <dbReference type="ARBA" id="ARBA00022448"/>
    </source>
</evidence>
<dbReference type="InterPro" id="IPR057290">
    <property type="entry name" value="CHX17_C"/>
</dbReference>
<feature type="transmembrane region" description="Helical" evidence="10">
    <location>
        <begin position="797"/>
        <end position="819"/>
    </location>
</feature>
<protein>
    <recommendedName>
        <fullName evidence="17">Cation/H+ exchanger domain-containing protein</fullName>
    </recommendedName>
</protein>
<dbReference type="InterPro" id="IPR057192">
    <property type="entry name" value="DUF7870"/>
</dbReference>
<evidence type="ECO:0000259" key="12">
    <source>
        <dbReference type="Pfam" id="PF23256"/>
    </source>
</evidence>
<comment type="subcellular location">
    <subcellularLocation>
        <location evidence="1">Membrane</location>
        <topology evidence="1">Multi-pass membrane protein</topology>
    </subcellularLocation>
</comment>
<dbReference type="InterPro" id="IPR057291">
    <property type="entry name" value="CHX17_2nd"/>
</dbReference>
<feature type="domain" description="Cation/H(+) antiporter C-terminal" evidence="13">
    <location>
        <begin position="1104"/>
        <end position="1252"/>
    </location>
</feature>
<feature type="domain" description="Cation/H+ exchanger transmembrane" evidence="11">
    <location>
        <begin position="527"/>
        <end position="909"/>
    </location>
</feature>
<dbReference type="InterPro" id="IPR038770">
    <property type="entry name" value="Na+/solute_symporter_sf"/>
</dbReference>
<dbReference type="Pfam" id="PF00999">
    <property type="entry name" value="Na_H_Exchanger"/>
    <property type="match status" value="1"/>
</dbReference>
<evidence type="ECO:0000259" key="13">
    <source>
        <dbReference type="Pfam" id="PF23259"/>
    </source>
</evidence>
<reference evidence="15 16" key="1">
    <citation type="submission" date="2020-08" db="EMBL/GenBank/DDBJ databases">
        <title>Plant Genome Project.</title>
        <authorList>
            <person name="Zhang R.-G."/>
        </authorList>
    </citation>
    <scope>NUCLEOTIDE SEQUENCE [LARGE SCALE GENOMIC DNA]</scope>
    <source>
        <strain evidence="15">WSP0</strain>
        <tissue evidence="15">Leaf</tissue>
    </source>
</reference>
<evidence type="ECO:0008006" key="17">
    <source>
        <dbReference type="Google" id="ProtNLM"/>
    </source>
</evidence>
<keyword evidence="4 10" id="KW-0812">Transmembrane</keyword>
<feature type="transmembrane region" description="Helical" evidence="10">
    <location>
        <begin position="675"/>
        <end position="698"/>
    </location>
</feature>